<comment type="caution">
    <text evidence="2">The sequence shown here is derived from an EMBL/GenBank/DDBJ whole genome shotgun (WGS) entry which is preliminary data.</text>
</comment>
<evidence type="ECO:0000313" key="3">
    <source>
        <dbReference type="EMBL" id="GES98094.1"/>
    </source>
</evidence>
<dbReference type="OrthoDB" id="2432458at2759"/>
<evidence type="ECO:0000313" key="2">
    <source>
        <dbReference type="EMBL" id="GBC08939.1"/>
    </source>
</evidence>
<evidence type="ECO:0000313" key="4">
    <source>
        <dbReference type="Proteomes" id="UP000247702"/>
    </source>
</evidence>
<sequence>MNTNNSSPNNFNNNFYESNLQTTVAQAYDMPVTHSNNVNDNNVTNFHQQYQQPNVTSLYHNHQQQYDDSGNISHHNYQQYIQQSDISDNDVTINPGHNHPNYQQPMSDVASNNNITVSSANNHDNNQQSTSLPPQFYHNHQNQHSSPQSDILPLLNPFGISIYYSQAPIIVMPTTNSDIQNQLQQVLAYLNQMKPQFQQ</sequence>
<organism evidence="2 4">
    <name type="scientific">Rhizophagus clarus</name>
    <dbReference type="NCBI Taxonomy" id="94130"/>
    <lineage>
        <taxon>Eukaryota</taxon>
        <taxon>Fungi</taxon>
        <taxon>Fungi incertae sedis</taxon>
        <taxon>Mucoromycota</taxon>
        <taxon>Glomeromycotina</taxon>
        <taxon>Glomeromycetes</taxon>
        <taxon>Glomerales</taxon>
        <taxon>Glomeraceae</taxon>
        <taxon>Rhizophagus</taxon>
    </lineage>
</organism>
<dbReference type="EMBL" id="BEXD01004259">
    <property type="protein sequence ID" value="GBC08939.1"/>
    <property type="molecule type" value="Genomic_DNA"/>
</dbReference>
<name>A0A2Z6SNJ9_9GLOM</name>
<keyword evidence="4" id="KW-1185">Reference proteome</keyword>
<proteinExistence type="predicted"/>
<reference evidence="2 4" key="1">
    <citation type="submission" date="2017-11" db="EMBL/GenBank/DDBJ databases">
        <title>The genome of Rhizophagus clarus HR1 reveals common genetic basis of auxotrophy among arbuscular mycorrhizal fungi.</title>
        <authorList>
            <person name="Kobayashi Y."/>
        </authorList>
    </citation>
    <scope>NUCLEOTIDE SEQUENCE [LARGE SCALE GENOMIC DNA]</scope>
    <source>
        <strain evidence="2 4">HR1</strain>
    </source>
</reference>
<feature type="region of interest" description="Disordered" evidence="1">
    <location>
        <begin position="88"/>
        <end position="149"/>
    </location>
</feature>
<dbReference type="EMBL" id="BLAL01000262">
    <property type="protein sequence ID" value="GES98094.1"/>
    <property type="molecule type" value="Genomic_DNA"/>
</dbReference>
<dbReference type="AlphaFoldDB" id="A0A2Z6SNJ9"/>
<accession>A0A2Z6SNJ9</accession>
<dbReference type="Proteomes" id="UP000247702">
    <property type="component" value="Unassembled WGS sequence"/>
</dbReference>
<gene>
    <name evidence="3" type="ORF">RCL2_002465500</name>
    <name evidence="2" type="ORF">RclHR1_00850020</name>
</gene>
<feature type="compositionally biased region" description="Polar residues" evidence="1">
    <location>
        <begin position="100"/>
        <end position="149"/>
    </location>
</feature>
<protein>
    <submittedName>
        <fullName evidence="2">Uncharacterized protein</fullName>
    </submittedName>
</protein>
<reference evidence="3" key="2">
    <citation type="submission" date="2019-10" db="EMBL/GenBank/DDBJ databases">
        <title>Conservation and host-specific expression of non-tandemly repeated heterogenous ribosome RNA gene in arbuscular mycorrhizal fungi.</title>
        <authorList>
            <person name="Maeda T."/>
            <person name="Kobayashi Y."/>
            <person name="Nakagawa T."/>
            <person name="Ezawa T."/>
            <person name="Yamaguchi K."/>
            <person name="Bino T."/>
            <person name="Nishimoto Y."/>
            <person name="Shigenobu S."/>
            <person name="Kawaguchi M."/>
        </authorList>
    </citation>
    <scope>NUCLEOTIDE SEQUENCE</scope>
    <source>
        <strain evidence="3">HR1</strain>
    </source>
</reference>
<dbReference type="Proteomes" id="UP000615446">
    <property type="component" value="Unassembled WGS sequence"/>
</dbReference>
<evidence type="ECO:0000256" key="1">
    <source>
        <dbReference type="SAM" id="MobiDB-lite"/>
    </source>
</evidence>